<dbReference type="Proteomes" id="UP000190367">
    <property type="component" value="Unassembled WGS sequence"/>
</dbReference>
<dbReference type="GO" id="GO:0032259">
    <property type="term" value="P:methylation"/>
    <property type="evidence" value="ECO:0007669"/>
    <property type="project" value="UniProtKB-KW"/>
</dbReference>
<dbReference type="AlphaFoldDB" id="A0A1T4LU90"/>
<keyword evidence="1 3" id="KW-0489">Methyltransferase</keyword>
<keyword evidence="2 3" id="KW-0808">Transferase</keyword>
<dbReference type="OrthoDB" id="652025at2"/>
<reference evidence="4" key="1">
    <citation type="submission" date="2017-02" db="EMBL/GenBank/DDBJ databases">
        <authorList>
            <person name="Varghese N."/>
            <person name="Submissions S."/>
        </authorList>
    </citation>
    <scope>NUCLEOTIDE SEQUENCE [LARGE SCALE GENOMIC DNA]</scope>
    <source>
        <strain evidence="4">DSM 22224</strain>
    </source>
</reference>
<dbReference type="Gene3D" id="3.40.50.150">
    <property type="entry name" value="Vaccinia Virus protein VP39"/>
    <property type="match status" value="1"/>
</dbReference>
<keyword evidence="4" id="KW-1185">Reference proteome</keyword>
<dbReference type="Pfam" id="PF04072">
    <property type="entry name" value="LCM"/>
    <property type="match status" value="1"/>
</dbReference>
<protein>
    <submittedName>
        <fullName evidence="3">Leucine carboxyl methyltransferase</fullName>
    </submittedName>
</protein>
<gene>
    <name evidence="3" type="ORF">SAMN04488128_101807</name>
</gene>
<evidence type="ECO:0000313" key="3">
    <source>
        <dbReference type="EMBL" id="SJZ58211.1"/>
    </source>
</evidence>
<dbReference type="RefSeq" id="WP_078667455.1">
    <property type="nucleotide sequence ID" value="NZ_FUWZ01000001.1"/>
</dbReference>
<dbReference type="SUPFAM" id="SSF53335">
    <property type="entry name" value="S-adenosyl-L-methionine-dependent methyltransferases"/>
    <property type="match status" value="1"/>
</dbReference>
<evidence type="ECO:0000313" key="4">
    <source>
        <dbReference type="Proteomes" id="UP000190367"/>
    </source>
</evidence>
<dbReference type="GO" id="GO:0008168">
    <property type="term" value="F:methyltransferase activity"/>
    <property type="evidence" value="ECO:0007669"/>
    <property type="project" value="UniProtKB-KW"/>
</dbReference>
<proteinExistence type="predicted"/>
<name>A0A1T4LU90_9BACT</name>
<evidence type="ECO:0000256" key="1">
    <source>
        <dbReference type="ARBA" id="ARBA00022603"/>
    </source>
</evidence>
<dbReference type="InterPro" id="IPR029063">
    <property type="entry name" value="SAM-dependent_MTases_sf"/>
</dbReference>
<evidence type="ECO:0000256" key="2">
    <source>
        <dbReference type="ARBA" id="ARBA00022679"/>
    </source>
</evidence>
<dbReference type="InterPro" id="IPR007213">
    <property type="entry name" value="Ppm1/Ppm2/Tcmp"/>
</dbReference>
<sequence length="277" mass="31771">MTQKLKVPATARLVLEQAIRLYTSPLEQTYVNAIDFSETSRLSRDLTRAYPPVADMILYRKQAIRDVIRNRMEQYPVQQVLILGAGLDPLSLYLLEHYPGRISRILEVDNGYIEEKKKIYEEILHITGPLHFLRCDLTDIVLLGTMLKQAGYVPEEPAIVIFEGVLHYISNEACVQVMQLLTTPPQHHLGILDFSLAVTEVPDNYLVYHRNVLKVIETHLNTTANLNTRQQIRDMIGRFGRLVYLEPLCDTERKFTGVNRVFHQPGQGIIEMAVFSL</sequence>
<dbReference type="EMBL" id="FUWZ01000001">
    <property type="protein sequence ID" value="SJZ58211.1"/>
    <property type="molecule type" value="Genomic_DNA"/>
</dbReference>
<accession>A0A1T4LU90</accession>
<organism evidence="3 4">
    <name type="scientific">Chitinophaga eiseniae</name>
    <dbReference type="NCBI Taxonomy" id="634771"/>
    <lineage>
        <taxon>Bacteria</taxon>
        <taxon>Pseudomonadati</taxon>
        <taxon>Bacteroidota</taxon>
        <taxon>Chitinophagia</taxon>
        <taxon>Chitinophagales</taxon>
        <taxon>Chitinophagaceae</taxon>
        <taxon>Chitinophaga</taxon>
    </lineage>
</organism>
<dbReference type="STRING" id="634771.SAMN04488128_101807"/>